<reference evidence="2 3" key="1">
    <citation type="submission" date="2016-06" db="EMBL/GenBank/DDBJ databases">
        <authorList>
            <person name="Kjaerup R.B."/>
            <person name="Dalgaard T.S."/>
            <person name="Juul-Madsen H.R."/>
        </authorList>
    </citation>
    <scope>NUCLEOTIDE SEQUENCE [LARGE SCALE GENOMIC DNA]</scope>
    <source>
        <strain evidence="2 3">1165133.8</strain>
    </source>
</reference>
<accession>A0A1A3P1F4</accession>
<comment type="caution">
    <text evidence="2">The sequence shown here is derived from an EMBL/GenBank/DDBJ whole genome shotgun (WGS) entry which is preliminary data.</text>
</comment>
<name>A0A1A3P1F4_MYCAS</name>
<evidence type="ECO:0000313" key="2">
    <source>
        <dbReference type="EMBL" id="OBK27099.1"/>
    </source>
</evidence>
<gene>
    <name evidence="2" type="ORF">A5634_01580</name>
</gene>
<feature type="region of interest" description="Disordered" evidence="1">
    <location>
        <begin position="123"/>
        <end position="148"/>
    </location>
</feature>
<dbReference type="EMBL" id="LZLS01000101">
    <property type="protein sequence ID" value="OBK27099.1"/>
    <property type="molecule type" value="Genomic_DNA"/>
</dbReference>
<sequence length="148" mass="15851">MAIQKGHRFPMEHADAFPRGLMLLGPIGPDMEFERPNVQKADPATGLRQWAGAVSDPDEPKAKRASFVVTFLAEVQPVPSTPELVAGSGIRMIELEGLTAEPRRMGQGEYTYVGYVYRATGIRGDVNSPAPVSKSSSAPRGETVKAGA</sequence>
<evidence type="ECO:0008006" key="4">
    <source>
        <dbReference type="Google" id="ProtNLM"/>
    </source>
</evidence>
<dbReference type="AlphaFoldDB" id="A0A1A3P1F4"/>
<organism evidence="2 3">
    <name type="scientific">Mycobacterium asiaticum</name>
    <dbReference type="NCBI Taxonomy" id="1790"/>
    <lineage>
        <taxon>Bacteria</taxon>
        <taxon>Bacillati</taxon>
        <taxon>Actinomycetota</taxon>
        <taxon>Actinomycetes</taxon>
        <taxon>Mycobacteriales</taxon>
        <taxon>Mycobacteriaceae</taxon>
        <taxon>Mycobacterium</taxon>
    </lineage>
</organism>
<protein>
    <recommendedName>
        <fullName evidence="4">Plasmid replication, integration and excision activator</fullName>
    </recommendedName>
</protein>
<evidence type="ECO:0000313" key="3">
    <source>
        <dbReference type="Proteomes" id="UP000093928"/>
    </source>
</evidence>
<dbReference type="OrthoDB" id="3689685at2"/>
<feature type="compositionally biased region" description="Low complexity" evidence="1">
    <location>
        <begin position="128"/>
        <end position="139"/>
    </location>
</feature>
<dbReference type="Proteomes" id="UP000093928">
    <property type="component" value="Unassembled WGS sequence"/>
</dbReference>
<dbReference type="RefSeq" id="WP_065144226.1">
    <property type="nucleotide sequence ID" value="NZ_LZLS01000101.1"/>
</dbReference>
<proteinExistence type="predicted"/>
<evidence type="ECO:0000256" key="1">
    <source>
        <dbReference type="SAM" id="MobiDB-lite"/>
    </source>
</evidence>